<evidence type="ECO:0000313" key="2">
    <source>
        <dbReference type="Proteomes" id="UP001597277"/>
    </source>
</evidence>
<organism evidence="1 2">
    <name type="scientific">Georgenia deserti</name>
    <dbReference type="NCBI Taxonomy" id="2093781"/>
    <lineage>
        <taxon>Bacteria</taxon>
        <taxon>Bacillati</taxon>
        <taxon>Actinomycetota</taxon>
        <taxon>Actinomycetes</taxon>
        <taxon>Micrococcales</taxon>
        <taxon>Bogoriellaceae</taxon>
        <taxon>Georgenia</taxon>
    </lineage>
</organism>
<name>A0ABW4L1R0_9MICO</name>
<proteinExistence type="predicted"/>
<protein>
    <submittedName>
        <fullName evidence="1">Uncharacterized protein</fullName>
    </submittedName>
</protein>
<evidence type="ECO:0000313" key="1">
    <source>
        <dbReference type="EMBL" id="MFD1717032.1"/>
    </source>
</evidence>
<dbReference type="Proteomes" id="UP001597277">
    <property type="component" value="Unassembled WGS sequence"/>
</dbReference>
<keyword evidence="2" id="KW-1185">Reference proteome</keyword>
<dbReference type="RefSeq" id="WP_388002501.1">
    <property type="nucleotide sequence ID" value="NZ_JBHUEE010000002.1"/>
</dbReference>
<reference evidence="2" key="1">
    <citation type="journal article" date="2019" name="Int. J. Syst. Evol. Microbiol.">
        <title>The Global Catalogue of Microorganisms (GCM) 10K type strain sequencing project: providing services to taxonomists for standard genome sequencing and annotation.</title>
        <authorList>
            <consortium name="The Broad Institute Genomics Platform"/>
            <consortium name="The Broad Institute Genome Sequencing Center for Infectious Disease"/>
            <person name="Wu L."/>
            <person name="Ma J."/>
        </authorList>
    </citation>
    <scope>NUCLEOTIDE SEQUENCE [LARGE SCALE GENOMIC DNA]</scope>
    <source>
        <strain evidence="2">JCM 17130</strain>
    </source>
</reference>
<sequence>MDARGLVESPLQLLGAVEAHAAGLAGERTRIHVRTDVPALDDARRTLEEVGLPDGLRFFMSGPRVAFARGEPVELVGDAFSGLYQATSLRRRDPQRAVLLDDGLATVELARILATAGTPVVRLGPRLPWARRALGGLTARRLAALARSGRLVLFTAMPLEPDVIGALEARGVRVVVNAFAWLAGAELPGTPPVERTLVIGSGMVADGLVDADAYLGWLRELAADGAVRYFPHRRETRAFLDRLGEVRGVAVDEPGAPVELRLQGLRAGQRVVGLPSTSSVLLTRILGPKGVSVEPQDVPEAWWTAAATPALRSHLRSVLTMAAAARTAQD</sequence>
<comment type="caution">
    <text evidence="1">The sequence shown here is derived from an EMBL/GenBank/DDBJ whole genome shotgun (WGS) entry which is preliminary data.</text>
</comment>
<gene>
    <name evidence="1" type="ORF">ACFSE6_04250</name>
</gene>
<dbReference type="EMBL" id="JBHUEE010000002">
    <property type="protein sequence ID" value="MFD1717032.1"/>
    <property type="molecule type" value="Genomic_DNA"/>
</dbReference>
<accession>A0ABW4L1R0</accession>